<keyword evidence="7" id="KW-0175">Coiled coil</keyword>
<keyword evidence="3" id="KW-0479">Metal-binding</keyword>
<evidence type="ECO:0000256" key="11">
    <source>
        <dbReference type="ARBA" id="ARBA00023306"/>
    </source>
</evidence>
<evidence type="ECO:0000256" key="9">
    <source>
        <dbReference type="ARBA" id="ARBA00023163"/>
    </source>
</evidence>
<keyword evidence="5" id="KW-0862">Zinc</keyword>
<dbReference type="AlphaFoldDB" id="A0A6G0Y5H8"/>
<dbReference type="Gene3D" id="6.20.210.20">
    <property type="entry name" value="THAP domain"/>
    <property type="match status" value="1"/>
</dbReference>
<evidence type="ECO:0000256" key="6">
    <source>
        <dbReference type="ARBA" id="ARBA00023015"/>
    </source>
</evidence>
<protein>
    <submittedName>
        <fullName evidence="14">THAP domain-containing protein 1-like</fullName>
    </submittedName>
</protein>
<dbReference type="Pfam" id="PF05485">
    <property type="entry name" value="THAP"/>
    <property type="match status" value="1"/>
</dbReference>
<evidence type="ECO:0000256" key="3">
    <source>
        <dbReference type="ARBA" id="ARBA00022723"/>
    </source>
</evidence>
<evidence type="ECO:0000256" key="2">
    <source>
        <dbReference type="ARBA" id="ARBA00006177"/>
    </source>
</evidence>
<dbReference type="GO" id="GO:0003700">
    <property type="term" value="F:DNA-binding transcription factor activity"/>
    <property type="evidence" value="ECO:0007669"/>
    <property type="project" value="TreeGrafter"/>
</dbReference>
<dbReference type="InterPro" id="IPR026516">
    <property type="entry name" value="THAP1/10"/>
</dbReference>
<keyword evidence="15" id="KW-1185">Reference proteome</keyword>
<accession>A0A6G0Y5H8</accession>
<feature type="domain" description="THAP-type" evidence="13">
    <location>
        <begin position="1"/>
        <end position="65"/>
    </location>
</feature>
<keyword evidence="10" id="KW-0539">Nucleus</keyword>
<dbReference type="GO" id="GO:0005654">
    <property type="term" value="C:nucleoplasm"/>
    <property type="evidence" value="ECO:0007669"/>
    <property type="project" value="UniProtKB-SubCell"/>
</dbReference>
<sequence>MVISCSSYGCTNRQQKGSSIQFHRFPLNRPNILKKWVHAMKRKNFTPTKYSYLCSEHFGPNDYQI</sequence>
<evidence type="ECO:0000256" key="4">
    <source>
        <dbReference type="ARBA" id="ARBA00022771"/>
    </source>
</evidence>
<evidence type="ECO:0000256" key="12">
    <source>
        <dbReference type="PROSITE-ProRule" id="PRU00309"/>
    </source>
</evidence>
<dbReference type="PROSITE" id="PS50950">
    <property type="entry name" value="ZF_THAP"/>
    <property type="match status" value="1"/>
</dbReference>
<dbReference type="InterPro" id="IPR038441">
    <property type="entry name" value="THAP_Znf_sf"/>
</dbReference>
<organism evidence="14 15">
    <name type="scientific">Aphis craccivora</name>
    <name type="common">Cowpea aphid</name>
    <dbReference type="NCBI Taxonomy" id="307492"/>
    <lineage>
        <taxon>Eukaryota</taxon>
        <taxon>Metazoa</taxon>
        <taxon>Ecdysozoa</taxon>
        <taxon>Arthropoda</taxon>
        <taxon>Hexapoda</taxon>
        <taxon>Insecta</taxon>
        <taxon>Pterygota</taxon>
        <taxon>Neoptera</taxon>
        <taxon>Paraneoptera</taxon>
        <taxon>Hemiptera</taxon>
        <taxon>Sternorrhyncha</taxon>
        <taxon>Aphidomorpha</taxon>
        <taxon>Aphidoidea</taxon>
        <taxon>Aphididae</taxon>
        <taxon>Aphidini</taxon>
        <taxon>Aphis</taxon>
        <taxon>Aphis</taxon>
    </lineage>
</organism>
<dbReference type="OrthoDB" id="7312725at2759"/>
<evidence type="ECO:0000256" key="10">
    <source>
        <dbReference type="ARBA" id="ARBA00023242"/>
    </source>
</evidence>
<dbReference type="EMBL" id="VUJU01006053">
    <property type="protein sequence ID" value="KAF0749564.1"/>
    <property type="molecule type" value="Genomic_DNA"/>
</dbReference>
<evidence type="ECO:0000256" key="1">
    <source>
        <dbReference type="ARBA" id="ARBA00004642"/>
    </source>
</evidence>
<keyword evidence="4 12" id="KW-0863">Zinc-finger</keyword>
<keyword evidence="6" id="KW-0805">Transcription regulation</keyword>
<dbReference type="InterPro" id="IPR006612">
    <property type="entry name" value="THAP_Znf"/>
</dbReference>
<gene>
    <name evidence="14" type="ORF">FWK35_00017823</name>
</gene>
<comment type="similarity">
    <text evidence="2">Belongs to the THAP1 family.</text>
</comment>
<evidence type="ECO:0000256" key="8">
    <source>
        <dbReference type="ARBA" id="ARBA00023125"/>
    </source>
</evidence>
<dbReference type="GO" id="GO:0000978">
    <property type="term" value="F:RNA polymerase II cis-regulatory region sequence-specific DNA binding"/>
    <property type="evidence" value="ECO:0007669"/>
    <property type="project" value="TreeGrafter"/>
</dbReference>
<comment type="subcellular location">
    <subcellularLocation>
        <location evidence="1">Nucleus</location>
        <location evidence="1">Nucleoplasm</location>
    </subcellularLocation>
</comment>
<dbReference type="GO" id="GO:0006357">
    <property type="term" value="P:regulation of transcription by RNA polymerase II"/>
    <property type="evidence" value="ECO:0007669"/>
    <property type="project" value="TreeGrafter"/>
</dbReference>
<comment type="caution">
    <text evidence="14">The sequence shown here is derived from an EMBL/GenBank/DDBJ whole genome shotgun (WGS) entry which is preliminary data.</text>
</comment>
<evidence type="ECO:0000256" key="7">
    <source>
        <dbReference type="ARBA" id="ARBA00023054"/>
    </source>
</evidence>
<dbReference type="PANTHER" id="PTHR46600:SF1">
    <property type="entry name" value="THAP DOMAIN-CONTAINING PROTEIN 1"/>
    <property type="match status" value="1"/>
</dbReference>
<dbReference type="Proteomes" id="UP000478052">
    <property type="component" value="Unassembled WGS sequence"/>
</dbReference>
<keyword evidence="11" id="KW-0131">Cell cycle</keyword>
<keyword evidence="8 12" id="KW-0238">DNA-binding</keyword>
<keyword evidence="9" id="KW-0804">Transcription</keyword>
<proteinExistence type="inferred from homology"/>
<dbReference type="PANTHER" id="PTHR46600">
    <property type="entry name" value="THAP DOMAIN-CONTAINING"/>
    <property type="match status" value="1"/>
</dbReference>
<name>A0A6G0Y5H8_APHCR</name>
<evidence type="ECO:0000313" key="15">
    <source>
        <dbReference type="Proteomes" id="UP000478052"/>
    </source>
</evidence>
<evidence type="ECO:0000259" key="13">
    <source>
        <dbReference type="PROSITE" id="PS50950"/>
    </source>
</evidence>
<dbReference type="SUPFAM" id="SSF57716">
    <property type="entry name" value="Glucocorticoid receptor-like (DNA-binding domain)"/>
    <property type="match status" value="1"/>
</dbReference>
<reference evidence="14 15" key="1">
    <citation type="submission" date="2019-08" db="EMBL/GenBank/DDBJ databases">
        <title>Whole genome of Aphis craccivora.</title>
        <authorList>
            <person name="Voronova N.V."/>
            <person name="Shulinski R.S."/>
            <person name="Bandarenka Y.V."/>
            <person name="Zhorov D.G."/>
            <person name="Warner D."/>
        </authorList>
    </citation>
    <scope>NUCLEOTIDE SEQUENCE [LARGE SCALE GENOMIC DNA]</scope>
    <source>
        <strain evidence="14">180601</strain>
        <tissue evidence="14">Whole Body</tissue>
    </source>
</reference>
<evidence type="ECO:0000256" key="5">
    <source>
        <dbReference type="ARBA" id="ARBA00022833"/>
    </source>
</evidence>
<evidence type="ECO:0000313" key="14">
    <source>
        <dbReference type="EMBL" id="KAF0749564.1"/>
    </source>
</evidence>
<dbReference type="GO" id="GO:0008270">
    <property type="term" value="F:zinc ion binding"/>
    <property type="evidence" value="ECO:0007669"/>
    <property type="project" value="UniProtKB-KW"/>
</dbReference>